<evidence type="ECO:0000313" key="1">
    <source>
        <dbReference type="EMBL" id="KNE68193.1"/>
    </source>
</evidence>
<organism evidence="1 2">
    <name type="scientific">Allomyces macrogynus (strain ATCC 38327)</name>
    <name type="common">Allomyces javanicus var. macrogynus</name>
    <dbReference type="NCBI Taxonomy" id="578462"/>
    <lineage>
        <taxon>Eukaryota</taxon>
        <taxon>Fungi</taxon>
        <taxon>Fungi incertae sedis</taxon>
        <taxon>Blastocladiomycota</taxon>
        <taxon>Blastocladiomycetes</taxon>
        <taxon>Blastocladiales</taxon>
        <taxon>Blastocladiaceae</taxon>
        <taxon>Allomyces</taxon>
    </lineage>
</organism>
<name>A0A0L0T078_ALLM3</name>
<evidence type="ECO:0000313" key="2">
    <source>
        <dbReference type="Proteomes" id="UP000054350"/>
    </source>
</evidence>
<keyword evidence="2" id="KW-1185">Reference proteome</keyword>
<dbReference type="OrthoDB" id="10530861at2759"/>
<dbReference type="Proteomes" id="UP000054350">
    <property type="component" value="Unassembled WGS sequence"/>
</dbReference>
<gene>
    <name evidence="1" type="ORF">AMAG_12874</name>
</gene>
<dbReference type="VEuPathDB" id="FungiDB:AMAG_12874"/>
<reference evidence="2" key="2">
    <citation type="submission" date="2009-11" db="EMBL/GenBank/DDBJ databases">
        <title>The Genome Sequence of Allomyces macrogynus strain ATCC 38327.</title>
        <authorList>
            <consortium name="The Broad Institute Genome Sequencing Platform"/>
            <person name="Russ C."/>
            <person name="Cuomo C."/>
            <person name="Shea T."/>
            <person name="Young S.K."/>
            <person name="Zeng Q."/>
            <person name="Koehrsen M."/>
            <person name="Haas B."/>
            <person name="Borodovsky M."/>
            <person name="Guigo R."/>
            <person name="Alvarado L."/>
            <person name="Berlin A."/>
            <person name="Borenstein D."/>
            <person name="Chen Z."/>
            <person name="Engels R."/>
            <person name="Freedman E."/>
            <person name="Gellesch M."/>
            <person name="Goldberg J."/>
            <person name="Griggs A."/>
            <person name="Gujja S."/>
            <person name="Heiman D."/>
            <person name="Hepburn T."/>
            <person name="Howarth C."/>
            <person name="Jen D."/>
            <person name="Larson L."/>
            <person name="Lewis B."/>
            <person name="Mehta T."/>
            <person name="Park D."/>
            <person name="Pearson M."/>
            <person name="Roberts A."/>
            <person name="Saif S."/>
            <person name="Shenoy N."/>
            <person name="Sisk P."/>
            <person name="Stolte C."/>
            <person name="Sykes S."/>
            <person name="Walk T."/>
            <person name="White J."/>
            <person name="Yandava C."/>
            <person name="Burger G."/>
            <person name="Gray M.W."/>
            <person name="Holland P.W.H."/>
            <person name="King N."/>
            <person name="Lang F.B.F."/>
            <person name="Roger A.J."/>
            <person name="Ruiz-Trillo I."/>
            <person name="Lander E."/>
            <person name="Nusbaum C."/>
        </authorList>
    </citation>
    <scope>NUCLEOTIDE SEQUENCE [LARGE SCALE GENOMIC DNA]</scope>
    <source>
        <strain evidence="2">ATCC 38327</strain>
    </source>
</reference>
<accession>A0A0L0T078</accession>
<proteinExistence type="predicted"/>
<dbReference type="AlphaFoldDB" id="A0A0L0T078"/>
<sequence>MSMVLTNYFAGQDASAAARQVLPKELWPYAVLVQEAATTVSMIASSYLDVWAKTVLGEPLVKLAGDVIDHNETDDAAVRAVRSKMMADAAESAKQATASAMAANQKLYKDLEAAWQSPFQSLKGPKS</sequence>
<protein>
    <submittedName>
        <fullName evidence="1">Uncharacterized protein</fullName>
    </submittedName>
</protein>
<reference evidence="1 2" key="1">
    <citation type="submission" date="2009-11" db="EMBL/GenBank/DDBJ databases">
        <title>Annotation of Allomyces macrogynus ATCC 38327.</title>
        <authorList>
            <consortium name="The Broad Institute Genome Sequencing Platform"/>
            <person name="Russ C."/>
            <person name="Cuomo C."/>
            <person name="Burger G."/>
            <person name="Gray M.W."/>
            <person name="Holland P.W.H."/>
            <person name="King N."/>
            <person name="Lang F.B.F."/>
            <person name="Roger A.J."/>
            <person name="Ruiz-Trillo I."/>
            <person name="Young S.K."/>
            <person name="Zeng Q."/>
            <person name="Gargeya S."/>
            <person name="Fitzgerald M."/>
            <person name="Haas B."/>
            <person name="Abouelleil A."/>
            <person name="Alvarado L."/>
            <person name="Arachchi H.M."/>
            <person name="Berlin A."/>
            <person name="Chapman S.B."/>
            <person name="Gearin G."/>
            <person name="Goldberg J."/>
            <person name="Griggs A."/>
            <person name="Gujja S."/>
            <person name="Hansen M."/>
            <person name="Heiman D."/>
            <person name="Howarth C."/>
            <person name="Larimer J."/>
            <person name="Lui A."/>
            <person name="MacDonald P.J.P."/>
            <person name="McCowen C."/>
            <person name="Montmayeur A."/>
            <person name="Murphy C."/>
            <person name="Neiman D."/>
            <person name="Pearson M."/>
            <person name="Priest M."/>
            <person name="Roberts A."/>
            <person name="Saif S."/>
            <person name="Shea T."/>
            <person name="Sisk P."/>
            <person name="Stolte C."/>
            <person name="Sykes S."/>
            <person name="Wortman J."/>
            <person name="Nusbaum C."/>
            <person name="Birren B."/>
        </authorList>
    </citation>
    <scope>NUCLEOTIDE SEQUENCE [LARGE SCALE GENOMIC DNA]</scope>
    <source>
        <strain evidence="1 2">ATCC 38327</strain>
    </source>
</reference>
<dbReference type="EMBL" id="GG745356">
    <property type="protein sequence ID" value="KNE68193.1"/>
    <property type="molecule type" value="Genomic_DNA"/>
</dbReference>